<keyword evidence="9" id="KW-0547">Nucleotide-binding</keyword>
<dbReference type="GO" id="GO:0046872">
    <property type="term" value="F:metal ion binding"/>
    <property type="evidence" value="ECO:0007669"/>
    <property type="project" value="UniProtKB-KW"/>
</dbReference>
<evidence type="ECO:0000256" key="1">
    <source>
        <dbReference type="ARBA" id="ARBA00001936"/>
    </source>
</evidence>
<dbReference type="Pfam" id="PF00910">
    <property type="entry name" value="RNA_helicase"/>
    <property type="match status" value="1"/>
</dbReference>
<evidence type="ECO:0000256" key="16">
    <source>
        <dbReference type="ARBA" id="ARBA00032243"/>
    </source>
</evidence>
<evidence type="ECO:0000256" key="2">
    <source>
        <dbReference type="ARBA" id="ARBA00004147"/>
    </source>
</evidence>
<dbReference type="EMBL" id="KM877831">
    <property type="protein sequence ID" value="AJD07572.1"/>
    <property type="molecule type" value="Genomic_DNA"/>
</dbReference>
<dbReference type="InterPro" id="IPR049912">
    <property type="entry name" value="CRESS_DNA_REP"/>
</dbReference>
<accession>A0A0B4UG06</accession>
<keyword evidence="7" id="KW-0540">Nuclease</keyword>
<comment type="similarity">
    <text evidence="3">Belongs to the nanoviruses/circoviruses replication-associated protein family.</text>
</comment>
<evidence type="ECO:0000256" key="10">
    <source>
        <dbReference type="ARBA" id="ARBA00022759"/>
    </source>
</evidence>
<evidence type="ECO:0000256" key="4">
    <source>
        <dbReference type="ARBA" id="ARBA00022679"/>
    </source>
</evidence>
<evidence type="ECO:0000256" key="14">
    <source>
        <dbReference type="ARBA" id="ARBA00023268"/>
    </source>
</evidence>
<dbReference type="GO" id="GO:0006260">
    <property type="term" value="P:DNA replication"/>
    <property type="evidence" value="ECO:0007669"/>
    <property type="project" value="UniProtKB-KW"/>
</dbReference>
<keyword evidence="13" id="KW-0238">DNA-binding</keyword>
<keyword evidence="12" id="KW-0190">Covalent protein-DNA linkage</keyword>
<dbReference type="PROSITE" id="PS52020">
    <property type="entry name" value="CRESS_DNA_REP"/>
    <property type="match status" value="1"/>
</dbReference>
<dbReference type="Pfam" id="PF02407">
    <property type="entry name" value="Viral_Rep"/>
    <property type="match status" value="1"/>
</dbReference>
<evidence type="ECO:0000256" key="9">
    <source>
        <dbReference type="ARBA" id="ARBA00022741"/>
    </source>
</evidence>
<evidence type="ECO:0000256" key="7">
    <source>
        <dbReference type="ARBA" id="ARBA00022722"/>
    </source>
</evidence>
<evidence type="ECO:0000313" key="19">
    <source>
        <dbReference type="EMBL" id="AJD07572.1"/>
    </source>
</evidence>
<dbReference type="SUPFAM" id="SSF52540">
    <property type="entry name" value="P-loop containing nucleoside triphosphate hydrolases"/>
    <property type="match status" value="1"/>
</dbReference>
<evidence type="ECO:0000259" key="18">
    <source>
        <dbReference type="PROSITE" id="PS52020"/>
    </source>
</evidence>
<dbReference type="Gene3D" id="3.40.50.300">
    <property type="entry name" value="P-loop containing nucleotide triphosphate hydrolases"/>
    <property type="match status" value="1"/>
</dbReference>
<keyword evidence="14" id="KW-0511">Multifunctional enzyme</keyword>
<evidence type="ECO:0000256" key="6">
    <source>
        <dbReference type="ARBA" id="ARBA00022705"/>
    </source>
</evidence>
<keyword evidence="8" id="KW-0479">Metal-binding</keyword>
<comment type="catalytic activity">
    <reaction evidence="17">
        <text>ATP + H2O = ADP + phosphate + H(+)</text>
        <dbReference type="Rhea" id="RHEA:13065"/>
        <dbReference type="ChEBI" id="CHEBI:15377"/>
        <dbReference type="ChEBI" id="CHEBI:15378"/>
        <dbReference type="ChEBI" id="CHEBI:30616"/>
        <dbReference type="ChEBI" id="CHEBI:43474"/>
        <dbReference type="ChEBI" id="CHEBI:456216"/>
    </reaction>
</comment>
<keyword evidence="4" id="KW-0808">Transferase</keyword>
<comment type="subcellular location">
    <subcellularLocation>
        <location evidence="2">Host nucleus</location>
    </subcellularLocation>
</comment>
<feature type="domain" description="CRESS-DNA virus Rep endonuclease" evidence="18">
    <location>
        <begin position="3"/>
        <end position="112"/>
    </location>
</feature>
<reference evidence="19" key="1">
    <citation type="journal article" date="2015" name="Infect. Genet. Evol.">
        <title>Characterisation of a diverse range of circular replication-associated protein encoding DNA viruses recovered from a sewage treatment oxidation pond.</title>
        <authorList>
            <person name="Kraberger S."/>
            <person name="Arguello-Astorga G.R."/>
            <person name="Greenfield L.G."/>
            <person name="Galilee C."/>
            <person name="Law D."/>
            <person name="Martin D.P."/>
            <person name="Varsani A."/>
        </authorList>
    </citation>
    <scope>NUCLEOTIDE SEQUENCE</scope>
    <source>
        <strain evidence="19">SaCM-9_NZ_BS3553_2012</strain>
    </source>
</reference>
<dbReference type="Gene3D" id="3.40.1310.20">
    <property type="match status" value="1"/>
</dbReference>
<proteinExistence type="inferred from homology"/>
<evidence type="ECO:0000256" key="8">
    <source>
        <dbReference type="ARBA" id="ARBA00022723"/>
    </source>
</evidence>
<dbReference type="GO" id="GO:0003723">
    <property type="term" value="F:RNA binding"/>
    <property type="evidence" value="ECO:0007669"/>
    <property type="project" value="InterPro"/>
</dbReference>
<protein>
    <recommendedName>
        <fullName evidence="15">ATP-dependent helicase Rep</fullName>
    </recommendedName>
    <alternativeName>
        <fullName evidence="16">RepP</fullName>
    </alternativeName>
</protein>
<keyword evidence="6" id="KW-0235">DNA replication</keyword>
<dbReference type="GO" id="GO:0016787">
    <property type="term" value="F:hydrolase activity"/>
    <property type="evidence" value="ECO:0007669"/>
    <property type="project" value="UniProtKB-KW"/>
</dbReference>
<evidence type="ECO:0000256" key="17">
    <source>
        <dbReference type="ARBA" id="ARBA00049360"/>
    </source>
</evidence>
<evidence type="ECO:0000256" key="3">
    <source>
        <dbReference type="ARBA" id="ARBA00008545"/>
    </source>
</evidence>
<dbReference type="GO" id="GO:0000166">
    <property type="term" value="F:nucleotide binding"/>
    <property type="evidence" value="ECO:0007669"/>
    <property type="project" value="UniProtKB-KW"/>
</dbReference>
<evidence type="ECO:0000256" key="11">
    <source>
        <dbReference type="ARBA" id="ARBA00022801"/>
    </source>
</evidence>
<comment type="cofactor">
    <cofactor evidence="1">
        <name>Mn(2+)</name>
        <dbReference type="ChEBI" id="CHEBI:29035"/>
    </cofactor>
</comment>
<dbReference type="GO" id="GO:0003677">
    <property type="term" value="F:DNA binding"/>
    <property type="evidence" value="ECO:0007669"/>
    <property type="project" value="UniProtKB-KW"/>
</dbReference>
<dbReference type="GO" id="GO:0003724">
    <property type="term" value="F:RNA helicase activity"/>
    <property type="evidence" value="ECO:0007669"/>
    <property type="project" value="InterPro"/>
</dbReference>
<dbReference type="GO" id="GO:0016779">
    <property type="term" value="F:nucleotidyltransferase activity"/>
    <property type="evidence" value="ECO:0007669"/>
    <property type="project" value="UniProtKB-KW"/>
</dbReference>
<dbReference type="GO" id="GO:0042025">
    <property type="term" value="C:host cell nucleus"/>
    <property type="evidence" value="ECO:0007669"/>
    <property type="project" value="UniProtKB-SubCell"/>
</dbReference>
<evidence type="ECO:0000256" key="15">
    <source>
        <dbReference type="ARBA" id="ARBA00030754"/>
    </source>
</evidence>
<name>A0A0B4UG06_9VIRU</name>
<keyword evidence="10" id="KW-0255">Endonuclease</keyword>
<dbReference type="GO" id="GO:0004519">
    <property type="term" value="F:endonuclease activity"/>
    <property type="evidence" value="ECO:0007669"/>
    <property type="project" value="UniProtKB-KW"/>
</dbReference>
<evidence type="ECO:0000256" key="13">
    <source>
        <dbReference type="ARBA" id="ARBA00023125"/>
    </source>
</evidence>
<evidence type="ECO:0000256" key="12">
    <source>
        <dbReference type="ARBA" id="ARBA00023124"/>
    </source>
</evidence>
<dbReference type="InterPro" id="IPR000605">
    <property type="entry name" value="Helicase_SF3_ssDNA/RNA_vir"/>
</dbReference>
<evidence type="ECO:0000256" key="5">
    <source>
        <dbReference type="ARBA" id="ARBA00022695"/>
    </source>
</evidence>
<sequence length="338" mass="38141">MSSMPLNNYLFTIQYSGEPPAVPSADAVLQHASYMCYQSEMAPTTGQLHIQGFVRMIKKVKLNACKTVICQLFGVQSAHIVKGDGKAQAMSEYCQKEDTRVPDTQPTIIGTLPNPPGKNNLGVQISNVFVAYSTFQKSAKDLATDPETASVTVRYLKNMEYIIQKSITPRDSSYEHVVWVCYGPPGTGKSTWLDTHVRELHGTNKVYMKPEGTKWWDGYVGQKHVIMNEFDGTWCTPTLFNTWCDKFATQVETKGGYCQLATVQTYITTNRYPSHWWSSKVMKGRLSALWRRITKVLEFSAVGVDPVVWDDIDAFRAHHSYDESCTREDLYGPSTQIQ</sequence>
<dbReference type="InterPro" id="IPR027417">
    <property type="entry name" value="P-loop_NTPase"/>
</dbReference>
<keyword evidence="11" id="KW-0378">Hydrolase</keyword>
<organism evidence="19">
    <name type="scientific">Sewage-associated circular DNA molecule</name>
    <dbReference type="NCBI Taxonomy" id="1592207"/>
    <lineage>
        <taxon>Viruses</taxon>
        <taxon>unclassified satellites</taxon>
        <taxon>DNA satellites</taxon>
    </lineage>
</organism>
<keyword evidence="5" id="KW-0548">Nucleotidyltransferase</keyword>